<gene>
    <name evidence="2" type="ORF">O3G_MSEX008401</name>
</gene>
<dbReference type="AlphaFoldDB" id="A0A921ZA87"/>
<feature type="signal peptide" evidence="1">
    <location>
        <begin position="1"/>
        <end position="17"/>
    </location>
</feature>
<dbReference type="EMBL" id="JH668453">
    <property type="protein sequence ID" value="KAG6453908.1"/>
    <property type="molecule type" value="Genomic_DNA"/>
</dbReference>
<feature type="chain" id="PRO_5036676366" evidence="1">
    <location>
        <begin position="18"/>
        <end position="187"/>
    </location>
</feature>
<keyword evidence="1" id="KW-0732">Signal</keyword>
<evidence type="ECO:0000313" key="3">
    <source>
        <dbReference type="Proteomes" id="UP000791440"/>
    </source>
</evidence>
<evidence type="ECO:0000313" key="2">
    <source>
        <dbReference type="EMBL" id="KAG6453908.1"/>
    </source>
</evidence>
<sequence length="187" mass="20226">MFKIVLICAFGIAASNADAPGDPPKVYCGEIPYKIFECLGSPRIIKPESSMKCDKSISECDKMRCIFREEGWMVNNVVDKSKVGASFDQFGKDNPDWAAAIGAAKTECLAQELPAQGVFIGCPAYDILHCTLTTLIRNANPAKWSSSEECKYPRQYAGACPICPSNCFVPAIPTGSCNACLSLPRTP</sequence>
<reference evidence="2" key="1">
    <citation type="journal article" date="2016" name="Insect Biochem. Mol. Biol.">
        <title>Multifaceted biological insights from a draft genome sequence of the tobacco hornworm moth, Manduca sexta.</title>
        <authorList>
            <person name="Kanost M.R."/>
            <person name="Arrese E.L."/>
            <person name="Cao X."/>
            <person name="Chen Y.R."/>
            <person name="Chellapilla S."/>
            <person name="Goldsmith M.R."/>
            <person name="Grosse-Wilde E."/>
            <person name="Heckel D.G."/>
            <person name="Herndon N."/>
            <person name="Jiang H."/>
            <person name="Papanicolaou A."/>
            <person name="Qu J."/>
            <person name="Soulages J.L."/>
            <person name="Vogel H."/>
            <person name="Walters J."/>
            <person name="Waterhouse R.M."/>
            <person name="Ahn S.J."/>
            <person name="Almeida F.C."/>
            <person name="An C."/>
            <person name="Aqrawi P."/>
            <person name="Bretschneider A."/>
            <person name="Bryant W.B."/>
            <person name="Bucks S."/>
            <person name="Chao H."/>
            <person name="Chevignon G."/>
            <person name="Christen J.M."/>
            <person name="Clarke D.F."/>
            <person name="Dittmer N.T."/>
            <person name="Ferguson L.C.F."/>
            <person name="Garavelou S."/>
            <person name="Gordon K.H.J."/>
            <person name="Gunaratna R.T."/>
            <person name="Han Y."/>
            <person name="Hauser F."/>
            <person name="He Y."/>
            <person name="Heidel-Fischer H."/>
            <person name="Hirsh A."/>
            <person name="Hu Y."/>
            <person name="Jiang H."/>
            <person name="Kalra D."/>
            <person name="Klinner C."/>
            <person name="Konig C."/>
            <person name="Kovar C."/>
            <person name="Kroll A.R."/>
            <person name="Kuwar S.S."/>
            <person name="Lee S.L."/>
            <person name="Lehman R."/>
            <person name="Li K."/>
            <person name="Li Z."/>
            <person name="Liang H."/>
            <person name="Lovelace S."/>
            <person name="Lu Z."/>
            <person name="Mansfield J.H."/>
            <person name="McCulloch K.J."/>
            <person name="Mathew T."/>
            <person name="Morton B."/>
            <person name="Muzny D.M."/>
            <person name="Neunemann D."/>
            <person name="Ongeri F."/>
            <person name="Pauchet Y."/>
            <person name="Pu L.L."/>
            <person name="Pyrousis I."/>
            <person name="Rao X.J."/>
            <person name="Redding A."/>
            <person name="Roesel C."/>
            <person name="Sanchez-Gracia A."/>
            <person name="Schaack S."/>
            <person name="Shukla A."/>
            <person name="Tetreau G."/>
            <person name="Wang Y."/>
            <person name="Xiong G.H."/>
            <person name="Traut W."/>
            <person name="Walsh T.K."/>
            <person name="Worley K.C."/>
            <person name="Wu D."/>
            <person name="Wu W."/>
            <person name="Wu Y.Q."/>
            <person name="Zhang X."/>
            <person name="Zou Z."/>
            <person name="Zucker H."/>
            <person name="Briscoe A.D."/>
            <person name="Burmester T."/>
            <person name="Clem R.J."/>
            <person name="Feyereisen R."/>
            <person name="Grimmelikhuijzen C.J.P."/>
            <person name="Hamodrakas S.J."/>
            <person name="Hansson B.S."/>
            <person name="Huguet E."/>
            <person name="Jermiin L.S."/>
            <person name="Lan Q."/>
            <person name="Lehman H.K."/>
            <person name="Lorenzen M."/>
            <person name="Merzendorfer H."/>
            <person name="Michalopoulos I."/>
            <person name="Morton D.B."/>
            <person name="Muthukrishnan S."/>
            <person name="Oakeshott J.G."/>
            <person name="Palmer W."/>
            <person name="Park Y."/>
            <person name="Passarelli A.L."/>
            <person name="Rozas J."/>
            <person name="Schwartz L.M."/>
            <person name="Smith W."/>
            <person name="Southgate A."/>
            <person name="Vilcinskas A."/>
            <person name="Vogt R."/>
            <person name="Wang P."/>
            <person name="Werren J."/>
            <person name="Yu X.Q."/>
            <person name="Zhou J.J."/>
            <person name="Brown S.J."/>
            <person name="Scherer S.E."/>
            <person name="Richards S."/>
            <person name="Blissard G.W."/>
        </authorList>
    </citation>
    <scope>NUCLEOTIDE SEQUENCE</scope>
</reference>
<accession>A0A921ZA87</accession>
<keyword evidence="3" id="KW-1185">Reference proteome</keyword>
<protein>
    <submittedName>
        <fullName evidence="2">Odorant binding protein 25</fullName>
    </submittedName>
</protein>
<organism evidence="2 3">
    <name type="scientific">Manduca sexta</name>
    <name type="common">Tobacco hawkmoth</name>
    <name type="synonym">Tobacco hornworm</name>
    <dbReference type="NCBI Taxonomy" id="7130"/>
    <lineage>
        <taxon>Eukaryota</taxon>
        <taxon>Metazoa</taxon>
        <taxon>Ecdysozoa</taxon>
        <taxon>Arthropoda</taxon>
        <taxon>Hexapoda</taxon>
        <taxon>Insecta</taxon>
        <taxon>Pterygota</taxon>
        <taxon>Neoptera</taxon>
        <taxon>Endopterygota</taxon>
        <taxon>Lepidoptera</taxon>
        <taxon>Glossata</taxon>
        <taxon>Ditrysia</taxon>
        <taxon>Bombycoidea</taxon>
        <taxon>Sphingidae</taxon>
        <taxon>Sphinginae</taxon>
        <taxon>Sphingini</taxon>
        <taxon>Manduca</taxon>
    </lineage>
</organism>
<proteinExistence type="predicted"/>
<reference evidence="2" key="2">
    <citation type="submission" date="2020-12" db="EMBL/GenBank/DDBJ databases">
        <authorList>
            <person name="Kanost M."/>
        </authorList>
    </citation>
    <scope>NUCLEOTIDE SEQUENCE</scope>
</reference>
<dbReference type="Gene3D" id="1.10.238.270">
    <property type="match status" value="1"/>
</dbReference>
<evidence type="ECO:0000256" key="1">
    <source>
        <dbReference type="SAM" id="SignalP"/>
    </source>
</evidence>
<name>A0A921ZA87_MANSE</name>
<dbReference type="Proteomes" id="UP000791440">
    <property type="component" value="Unassembled WGS sequence"/>
</dbReference>
<comment type="caution">
    <text evidence="2">The sequence shown here is derived from an EMBL/GenBank/DDBJ whole genome shotgun (WGS) entry which is preliminary data.</text>
</comment>